<dbReference type="InterPro" id="IPR050639">
    <property type="entry name" value="SSR_resolvase"/>
</dbReference>
<dbReference type="RefSeq" id="WP_151568067.1">
    <property type="nucleotide sequence ID" value="NZ_WBMT01000024.1"/>
</dbReference>
<dbReference type="InterPro" id="IPR036162">
    <property type="entry name" value="Resolvase-like_N_sf"/>
</dbReference>
<dbReference type="InterPro" id="IPR038109">
    <property type="entry name" value="DNA_bind_recomb_sf"/>
</dbReference>
<dbReference type="Gene3D" id="3.40.50.1390">
    <property type="entry name" value="Resolvase, N-terminal catalytic domain"/>
    <property type="match status" value="1"/>
</dbReference>
<dbReference type="InterPro" id="IPR011109">
    <property type="entry name" value="DNA_bind_recombinase_dom"/>
</dbReference>
<dbReference type="CDD" id="cd00338">
    <property type="entry name" value="Ser_Recombinase"/>
    <property type="match status" value="1"/>
</dbReference>
<evidence type="ECO:0000313" key="4">
    <source>
        <dbReference type="Proteomes" id="UP000468735"/>
    </source>
</evidence>
<dbReference type="Gene3D" id="3.90.1750.20">
    <property type="entry name" value="Putative Large Serine Recombinase, Chain B, Domain 2"/>
    <property type="match status" value="1"/>
</dbReference>
<dbReference type="PANTHER" id="PTHR30461">
    <property type="entry name" value="DNA-INVERTASE FROM LAMBDOID PROPHAGE"/>
    <property type="match status" value="1"/>
</dbReference>
<feature type="domain" description="Resolvase/invertase-type recombinase catalytic" evidence="1">
    <location>
        <begin position="15"/>
        <end position="160"/>
    </location>
</feature>
<reference evidence="3 4" key="1">
    <citation type="submission" date="2019-09" db="EMBL/GenBank/DDBJ databases">
        <title>Actinomadura physcomitrii sp. nov., a novel actinomycete isolated from moss [Physcomitrium sphaericum (Ludw) Fuernr].</title>
        <authorList>
            <person name="Zhuang X."/>
            <person name="Liu C."/>
        </authorList>
    </citation>
    <scope>NUCLEOTIDE SEQUENCE [LARGE SCALE GENOMIC DNA]</scope>
    <source>
        <strain evidence="3 4">HMC1</strain>
    </source>
</reference>
<dbReference type="Pfam" id="PF00239">
    <property type="entry name" value="Resolvase"/>
    <property type="match status" value="1"/>
</dbReference>
<keyword evidence="4" id="KW-1185">Reference proteome</keyword>
<accession>A0A6H9YHU3</accession>
<feature type="domain" description="Recombinase" evidence="2">
    <location>
        <begin position="184"/>
        <end position="304"/>
    </location>
</feature>
<dbReference type="SMART" id="SM00857">
    <property type="entry name" value="Resolvase"/>
    <property type="match status" value="1"/>
</dbReference>
<protein>
    <submittedName>
        <fullName evidence="3">Recombinase family protein</fullName>
    </submittedName>
</protein>
<dbReference type="PROSITE" id="PS51736">
    <property type="entry name" value="RECOMBINASES_3"/>
    <property type="match status" value="1"/>
</dbReference>
<dbReference type="AlphaFoldDB" id="A0A6H9YHU3"/>
<evidence type="ECO:0000259" key="1">
    <source>
        <dbReference type="PROSITE" id="PS51736"/>
    </source>
</evidence>
<dbReference type="Pfam" id="PF07508">
    <property type="entry name" value="Recombinase"/>
    <property type="match status" value="1"/>
</dbReference>
<dbReference type="InterPro" id="IPR025827">
    <property type="entry name" value="Zn_ribbon_recom_dom"/>
</dbReference>
<evidence type="ECO:0000313" key="3">
    <source>
        <dbReference type="EMBL" id="KAB2341883.1"/>
    </source>
</evidence>
<dbReference type="InterPro" id="IPR006119">
    <property type="entry name" value="Resolv_N"/>
</dbReference>
<evidence type="ECO:0000259" key="2">
    <source>
        <dbReference type="PROSITE" id="PS51737"/>
    </source>
</evidence>
<dbReference type="PROSITE" id="PS51737">
    <property type="entry name" value="RECOMBINASE_DNA_BIND"/>
    <property type="match status" value="1"/>
</dbReference>
<dbReference type="Proteomes" id="UP000468735">
    <property type="component" value="Unassembled WGS sequence"/>
</dbReference>
<dbReference type="PANTHER" id="PTHR30461:SF23">
    <property type="entry name" value="DNA RECOMBINASE-RELATED"/>
    <property type="match status" value="1"/>
</dbReference>
<name>A0A6H9YHU3_9ACTN</name>
<comment type="caution">
    <text evidence="3">The sequence shown here is derived from an EMBL/GenBank/DDBJ whole genome shotgun (WGS) entry which is preliminary data.</text>
</comment>
<sequence>MNTARLHAVPEEPPRVVGYVRVSTAREEMISPELQRAAIEDYCTRRGYILDEVIEDLDATGRNFTRKGVQKAIERVENSGAAVVVVWKFSRFGRDRKGWAINLDRVESVGGRLESATEDVDASTSTGRFTRGMLSEIAAWESERIGDQWREAHERRVKMGLPHDGRDRFGYLYHRRATAAVSCAQGCALGECEPGYVIDPETAPFAAEMYERYNGGQSHRAIAIWLNSQGIKTTVDKWWTDRTVRKYLATGFAAGKIRVHDRVCKCKSPQTCERNAYLPGAHKPIIDEKVWEFFQRNRNRRAKLAPRVETPVYPLSGLLLCGRCDGPLNCHGIKHHGVYKQGYMYYCARYHRARLCEGTWIARPRLESLILDWIEEVAAVDVNTKAELMTARAAARTAADAGRKRLLREGQQLAKALTQLTVDRAKGLVPEAAYREARDELVADQERVQNALESLADEKDRLADPPVRVARDLVKRWPTLPPAVRRDLLSKLVKQVTVTSHGQGTADVELLTTWGEVVSL</sequence>
<dbReference type="Pfam" id="PF13408">
    <property type="entry name" value="Zn_ribbon_recom"/>
    <property type="match status" value="1"/>
</dbReference>
<dbReference type="OrthoDB" id="4500247at2"/>
<dbReference type="GO" id="GO:0003677">
    <property type="term" value="F:DNA binding"/>
    <property type="evidence" value="ECO:0007669"/>
    <property type="project" value="InterPro"/>
</dbReference>
<dbReference type="SUPFAM" id="SSF53041">
    <property type="entry name" value="Resolvase-like"/>
    <property type="match status" value="1"/>
</dbReference>
<proteinExistence type="predicted"/>
<gene>
    <name evidence="3" type="ORF">F8566_40615</name>
</gene>
<dbReference type="EMBL" id="WBMT01000024">
    <property type="protein sequence ID" value="KAB2341883.1"/>
    <property type="molecule type" value="Genomic_DNA"/>
</dbReference>
<organism evidence="3 4">
    <name type="scientific">Actinomadura rudentiformis</name>
    <dbReference type="NCBI Taxonomy" id="359158"/>
    <lineage>
        <taxon>Bacteria</taxon>
        <taxon>Bacillati</taxon>
        <taxon>Actinomycetota</taxon>
        <taxon>Actinomycetes</taxon>
        <taxon>Streptosporangiales</taxon>
        <taxon>Thermomonosporaceae</taxon>
        <taxon>Actinomadura</taxon>
    </lineage>
</organism>
<dbReference type="GO" id="GO:0000150">
    <property type="term" value="F:DNA strand exchange activity"/>
    <property type="evidence" value="ECO:0007669"/>
    <property type="project" value="InterPro"/>
</dbReference>